<name>A0AAD9HZY4_9PEZI</name>
<dbReference type="InterPro" id="IPR020070">
    <property type="entry name" value="Ribosomal_bL9_N"/>
</dbReference>
<evidence type="ECO:0000259" key="2">
    <source>
        <dbReference type="Pfam" id="PF01281"/>
    </source>
</evidence>
<dbReference type="Pfam" id="PF01281">
    <property type="entry name" value="Ribosomal_L9_N"/>
    <property type="match status" value="1"/>
</dbReference>
<evidence type="ECO:0000313" key="3">
    <source>
        <dbReference type="EMBL" id="KAK2068678.1"/>
    </source>
</evidence>
<evidence type="ECO:0000256" key="1">
    <source>
        <dbReference type="SAM" id="MobiDB-lite"/>
    </source>
</evidence>
<keyword evidence="4" id="KW-1185">Reference proteome</keyword>
<dbReference type="EMBL" id="JAQQPM010000002">
    <property type="protein sequence ID" value="KAK2068678.1"/>
    <property type="molecule type" value="Genomic_DNA"/>
</dbReference>
<feature type="domain" description="Ribosomal protein L9" evidence="2">
    <location>
        <begin position="29"/>
        <end position="53"/>
    </location>
</feature>
<feature type="compositionally biased region" description="Low complexity" evidence="1">
    <location>
        <begin position="125"/>
        <end position="147"/>
    </location>
</feature>
<sequence>MTGAVLSKSPTCLACVRRLAFGDAIFRTERGRMRNYWYPKQQAEYLTPERLQALGLTKADIGERDTTFAQYVASEDIAADDEPGDEPASMGVELEALSPEKALNLVETMVPKTLTFFGKLIHTPPTMATPTPAAEAPRPKSPLIAEPAPAPPEPKLSEAESRAIFGSVSTTDIAHEVRRFMADDVQASRAVLGPENIRFVALDASTDRVKTIGRFEIDIFMPHGHAEPVRRIVEVLPEEGSRKPSEKAAAVAAAGAGAAVAEAS</sequence>
<comment type="caution">
    <text evidence="3">The sequence shown here is derived from an EMBL/GenBank/DDBJ whole genome shotgun (WGS) entry which is preliminary data.</text>
</comment>
<organism evidence="3 4">
    <name type="scientific">Phyllachora maydis</name>
    <dbReference type="NCBI Taxonomy" id="1825666"/>
    <lineage>
        <taxon>Eukaryota</taxon>
        <taxon>Fungi</taxon>
        <taxon>Dikarya</taxon>
        <taxon>Ascomycota</taxon>
        <taxon>Pezizomycotina</taxon>
        <taxon>Sordariomycetes</taxon>
        <taxon>Sordariomycetidae</taxon>
        <taxon>Phyllachorales</taxon>
        <taxon>Phyllachoraceae</taxon>
        <taxon>Phyllachora</taxon>
    </lineage>
</organism>
<feature type="region of interest" description="Disordered" evidence="1">
    <location>
        <begin position="125"/>
        <end position="156"/>
    </location>
</feature>
<evidence type="ECO:0000313" key="4">
    <source>
        <dbReference type="Proteomes" id="UP001217918"/>
    </source>
</evidence>
<dbReference type="Proteomes" id="UP001217918">
    <property type="component" value="Unassembled WGS sequence"/>
</dbReference>
<accession>A0AAD9HZY4</accession>
<proteinExistence type="predicted"/>
<reference evidence="3" key="1">
    <citation type="journal article" date="2023" name="Mol. Plant Microbe Interact.">
        <title>Elucidating the Obligate Nature and Biological Capacity of an Invasive Fungal Corn Pathogen.</title>
        <authorList>
            <person name="MacCready J.S."/>
            <person name="Roggenkamp E.M."/>
            <person name="Gdanetz K."/>
            <person name="Chilvers M.I."/>
        </authorList>
    </citation>
    <scope>NUCLEOTIDE SEQUENCE</scope>
    <source>
        <strain evidence="3">PM02</strain>
    </source>
</reference>
<dbReference type="AlphaFoldDB" id="A0AAD9HZY4"/>
<gene>
    <name evidence="3" type="ORF">P8C59_003307</name>
</gene>
<protein>
    <recommendedName>
        <fullName evidence="2">Ribosomal protein L9 domain-containing protein</fullName>
    </recommendedName>
</protein>